<accession>A0A553HMG1</accession>
<proteinExistence type="predicted"/>
<evidence type="ECO:0000259" key="6">
    <source>
        <dbReference type="Pfam" id="PF16541"/>
    </source>
</evidence>
<dbReference type="Pfam" id="PF16541">
    <property type="entry name" value="AltA1"/>
    <property type="match status" value="1"/>
</dbReference>
<name>A0A553HMG1_9PEZI</name>
<evidence type="ECO:0000256" key="3">
    <source>
        <dbReference type="ARBA" id="ARBA00022729"/>
    </source>
</evidence>
<feature type="domain" description="AA1-like" evidence="6">
    <location>
        <begin position="45"/>
        <end position="167"/>
    </location>
</feature>
<sequence>MLNYFIGTLAAVLPLTAAAPYGLSSRSSLEGCKDLSFGSNFAWEIEDFTYSASYHFTTPAHQVSGGSVNFNLTNPGLTEKVACTAYSTWLNDFFYGNVNYNCTKPDGSTTETSFAFSRPSGQLNVNQTWTCTDEDPQYPTTFHGYGAVNLTLSCNETNYQNPDWQEGETYSLRTISCAPVTLPLKPYDKTAVA</sequence>
<dbReference type="OrthoDB" id="3539798at2759"/>
<comment type="subcellular location">
    <subcellularLocation>
        <location evidence="1">Secreted</location>
    </subcellularLocation>
</comment>
<evidence type="ECO:0000313" key="7">
    <source>
        <dbReference type="EMBL" id="TRX89138.1"/>
    </source>
</evidence>
<feature type="signal peptide" evidence="5">
    <location>
        <begin position="1"/>
        <end position="18"/>
    </location>
</feature>
<evidence type="ECO:0000256" key="1">
    <source>
        <dbReference type="ARBA" id="ARBA00004613"/>
    </source>
</evidence>
<dbReference type="InterPro" id="IPR032382">
    <property type="entry name" value="AltA1"/>
</dbReference>
<dbReference type="AlphaFoldDB" id="A0A553HMG1"/>
<keyword evidence="3 5" id="KW-0732">Signal</keyword>
<protein>
    <recommendedName>
        <fullName evidence="6">AA1-like domain-containing protein</fullName>
    </recommendedName>
</protein>
<organism evidence="7 8">
    <name type="scientific">Xylaria flabelliformis</name>
    <dbReference type="NCBI Taxonomy" id="2512241"/>
    <lineage>
        <taxon>Eukaryota</taxon>
        <taxon>Fungi</taxon>
        <taxon>Dikarya</taxon>
        <taxon>Ascomycota</taxon>
        <taxon>Pezizomycotina</taxon>
        <taxon>Sordariomycetes</taxon>
        <taxon>Xylariomycetidae</taxon>
        <taxon>Xylariales</taxon>
        <taxon>Xylariaceae</taxon>
        <taxon>Xylaria</taxon>
    </lineage>
</organism>
<dbReference type="Proteomes" id="UP000319160">
    <property type="component" value="Unassembled WGS sequence"/>
</dbReference>
<evidence type="ECO:0000256" key="2">
    <source>
        <dbReference type="ARBA" id="ARBA00022525"/>
    </source>
</evidence>
<keyword evidence="4" id="KW-1015">Disulfide bond</keyword>
<feature type="chain" id="PRO_5022036382" description="AA1-like domain-containing protein" evidence="5">
    <location>
        <begin position="19"/>
        <end position="193"/>
    </location>
</feature>
<evidence type="ECO:0000313" key="8">
    <source>
        <dbReference type="Proteomes" id="UP000319160"/>
    </source>
</evidence>
<comment type="caution">
    <text evidence="7">The sequence shown here is derived from an EMBL/GenBank/DDBJ whole genome shotgun (WGS) entry which is preliminary data.</text>
</comment>
<gene>
    <name evidence="7" type="ORF">FHL15_009951</name>
</gene>
<dbReference type="GO" id="GO:0005576">
    <property type="term" value="C:extracellular region"/>
    <property type="evidence" value="ECO:0007669"/>
    <property type="project" value="UniProtKB-SubCell"/>
</dbReference>
<keyword evidence="8" id="KW-1185">Reference proteome</keyword>
<keyword evidence="2" id="KW-0964">Secreted</keyword>
<evidence type="ECO:0000256" key="4">
    <source>
        <dbReference type="ARBA" id="ARBA00023157"/>
    </source>
</evidence>
<reference evidence="8" key="1">
    <citation type="submission" date="2019-06" db="EMBL/GenBank/DDBJ databases">
        <title>Draft genome sequence of the griseofulvin-producing fungus Xylaria cubensis strain G536.</title>
        <authorList>
            <person name="Mead M.E."/>
            <person name="Raja H.A."/>
            <person name="Steenwyk J.L."/>
            <person name="Knowles S.L."/>
            <person name="Oberlies N.H."/>
            <person name="Rokas A."/>
        </authorList>
    </citation>
    <scope>NUCLEOTIDE SEQUENCE [LARGE SCALE GENOMIC DNA]</scope>
    <source>
        <strain evidence="8">G536</strain>
    </source>
</reference>
<dbReference type="EMBL" id="VFLP01000072">
    <property type="protein sequence ID" value="TRX89138.1"/>
    <property type="molecule type" value="Genomic_DNA"/>
</dbReference>
<evidence type="ECO:0000256" key="5">
    <source>
        <dbReference type="SAM" id="SignalP"/>
    </source>
</evidence>